<dbReference type="PANTHER" id="PTHR24251">
    <property type="entry name" value="OVOCHYMASE-RELATED"/>
    <property type="match status" value="1"/>
</dbReference>
<organism evidence="5 6">
    <name type="scientific">Pocillopora meandrina</name>
    <dbReference type="NCBI Taxonomy" id="46732"/>
    <lineage>
        <taxon>Eukaryota</taxon>
        <taxon>Metazoa</taxon>
        <taxon>Cnidaria</taxon>
        <taxon>Anthozoa</taxon>
        <taxon>Hexacorallia</taxon>
        <taxon>Scleractinia</taxon>
        <taxon>Astrocoeniina</taxon>
        <taxon>Pocilloporidae</taxon>
        <taxon>Pocillopora</taxon>
    </lineage>
</organism>
<dbReference type="CDD" id="cd00041">
    <property type="entry name" value="CUB"/>
    <property type="match status" value="1"/>
</dbReference>
<name>A0AAU9WGN0_9CNID</name>
<dbReference type="EMBL" id="CALNXJ010000014">
    <property type="protein sequence ID" value="CAH3113942.1"/>
    <property type="molecule type" value="Genomic_DNA"/>
</dbReference>
<dbReference type="SMART" id="SM00042">
    <property type="entry name" value="CUB"/>
    <property type="match status" value="1"/>
</dbReference>
<comment type="caution">
    <text evidence="5">The sequence shown here is derived from an EMBL/GenBank/DDBJ whole genome shotgun (WGS) entry which is preliminary data.</text>
</comment>
<dbReference type="PANTHER" id="PTHR24251:SF37">
    <property type="entry name" value="CUB DOMAIN-CONTAINING PROTEIN"/>
    <property type="match status" value="1"/>
</dbReference>
<dbReference type="Proteomes" id="UP001159428">
    <property type="component" value="Unassembled WGS sequence"/>
</dbReference>
<evidence type="ECO:0000259" key="4">
    <source>
        <dbReference type="PROSITE" id="PS01180"/>
    </source>
</evidence>
<evidence type="ECO:0000313" key="5">
    <source>
        <dbReference type="EMBL" id="CAH3113942.1"/>
    </source>
</evidence>
<protein>
    <recommendedName>
        <fullName evidence="4">CUB domain-containing protein</fullName>
    </recommendedName>
</protein>
<gene>
    <name evidence="5" type="ORF">PMEA_00005952</name>
</gene>
<dbReference type="SUPFAM" id="SSF49854">
    <property type="entry name" value="Spermadhesin, CUB domain"/>
    <property type="match status" value="1"/>
</dbReference>
<evidence type="ECO:0000313" key="6">
    <source>
        <dbReference type="Proteomes" id="UP001159428"/>
    </source>
</evidence>
<dbReference type="PROSITE" id="PS01180">
    <property type="entry name" value="CUB"/>
    <property type="match status" value="1"/>
</dbReference>
<keyword evidence="6" id="KW-1185">Reference proteome</keyword>
<dbReference type="InterPro" id="IPR000859">
    <property type="entry name" value="CUB_dom"/>
</dbReference>
<evidence type="ECO:0000256" key="2">
    <source>
        <dbReference type="ARBA" id="ARBA00023157"/>
    </source>
</evidence>
<keyword evidence="1" id="KW-0677">Repeat</keyword>
<dbReference type="Pfam" id="PF00431">
    <property type="entry name" value="CUB"/>
    <property type="match status" value="1"/>
</dbReference>
<evidence type="ECO:0000256" key="1">
    <source>
        <dbReference type="ARBA" id="ARBA00022737"/>
    </source>
</evidence>
<dbReference type="Gene3D" id="2.60.120.290">
    <property type="entry name" value="Spermadhesin, CUB domain"/>
    <property type="match status" value="1"/>
</dbReference>
<reference evidence="5 6" key="1">
    <citation type="submission" date="2022-05" db="EMBL/GenBank/DDBJ databases">
        <authorList>
            <consortium name="Genoscope - CEA"/>
            <person name="William W."/>
        </authorList>
    </citation>
    <scope>NUCLEOTIDE SEQUENCE [LARGE SCALE GENOMIC DNA]</scope>
</reference>
<dbReference type="AlphaFoldDB" id="A0AAU9WGN0"/>
<evidence type="ECO:0000256" key="3">
    <source>
        <dbReference type="PROSITE-ProRule" id="PRU00059"/>
    </source>
</evidence>
<feature type="domain" description="CUB" evidence="4">
    <location>
        <begin position="9"/>
        <end position="138"/>
    </location>
</feature>
<sequence length="166" mass="18393">MAGSSPEGLSNYLKVSEDETIAFGTPKAGAQNYPSNYTEQWFLIVPEGRQVQIDLDTFDLEDSKDCRNDYIEFREAYVTAEDPRTIAGQYGPILSKRMCGKTKPSSIRSKGSIVWVQFKSDSNSFTVYKGFKASFKAGQGRLSVSNPSTLLFASVLMIVASKNNLF</sequence>
<comment type="caution">
    <text evidence="3">Lacks conserved residue(s) required for the propagation of feature annotation.</text>
</comment>
<dbReference type="InterPro" id="IPR035914">
    <property type="entry name" value="Sperma_CUB_dom_sf"/>
</dbReference>
<accession>A0AAU9WGN0</accession>
<keyword evidence="2" id="KW-1015">Disulfide bond</keyword>
<proteinExistence type="predicted"/>